<sequence>MKILVYVAGVLGSYLAHVLIRGDNDVTLLARNECFKELKKNRFVIRHYIQFKTTIDKVKVIDFLFKEKV</sequence>
<gene>
    <name evidence="2" type="ORF">CLOSAC_01100</name>
</gene>
<accession>A0A1S8NH92</accession>
<comment type="caution">
    <text evidence="2">The sequence shown here is derived from an EMBL/GenBank/DDBJ whole genome shotgun (WGS) entry which is preliminary data.</text>
</comment>
<evidence type="ECO:0000313" key="3">
    <source>
        <dbReference type="Proteomes" id="UP000191154"/>
    </source>
</evidence>
<dbReference type="EMBL" id="LZYZ01000001">
    <property type="protein sequence ID" value="OOM15839.1"/>
    <property type="molecule type" value="Genomic_DNA"/>
</dbReference>
<dbReference type="RefSeq" id="WP_077863621.1">
    <property type="nucleotide sequence ID" value="NZ_LZYZ01000001.1"/>
</dbReference>
<protein>
    <recommendedName>
        <fullName evidence="1">Ketopantoate reductase N-terminal domain-containing protein</fullName>
    </recommendedName>
</protein>
<dbReference type="Pfam" id="PF02558">
    <property type="entry name" value="ApbA"/>
    <property type="match status" value="1"/>
</dbReference>
<dbReference type="AlphaFoldDB" id="A0A1S8NH92"/>
<name>A0A1S8NH92_CLOSA</name>
<feature type="domain" description="Ketopantoate reductase N-terminal" evidence="1">
    <location>
        <begin position="8"/>
        <end position="49"/>
    </location>
</feature>
<dbReference type="Proteomes" id="UP000191154">
    <property type="component" value="Unassembled WGS sequence"/>
</dbReference>
<evidence type="ECO:0000313" key="2">
    <source>
        <dbReference type="EMBL" id="OOM15839.1"/>
    </source>
</evidence>
<dbReference type="Gene3D" id="3.40.50.720">
    <property type="entry name" value="NAD(P)-binding Rossmann-like Domain"/>
    <property type="match status" value="1"/>
</dbReference>
<reference evidence="2 3" key="1">
    <citation type="submission" date="2016-05" db="EMBL/GenBank/DDBJ databases">
        <title>Microbial solvent formation.</title>
        <authorList>
            <person name="Poehlein A."/>
            <person name="Montoya Solano J.D."/>
            <person name="Flitsch S."/>
            <person name="Krabben P."/>
            <person name="Duerre P."/>
            <person name="Daniel R."/>
        </authorList>
    </citation>
    <scope>NUCLEOTIDE SEQUENCE [LARGE SCALE GENOMIC DNA]</scope>
    <source>
        <strain evidence="2 3">L1-8</strain>
    </source>
</reference>
<dbReference type="InterPro" id="IPR013332">
    <property type="entry name" value="KPR_N"/>
</dbReference>
<proteinExistence type="predicted"/>
<organism evidence="2 3">
    <name type="scientific">Clostridium saccharobutylicum</name>
    <dbReference type="NCBI Taxonomy" id="169679"/>
    <lineage>
        <taxon>Bacteria</taxon>
        <taxon>Bacillati</taxon>
        <taxon>Bacillota</taxon>
        <taxon>Clostridia</taxon>
        <taxon>Eubacteriales</taxon>
        <taxon>Clostridiaceae</taxon>
        <taxon>Clostridium</taxon>
    </lineage>
</organism>
<evidence type="ECO:0000259" key="1">
    <source>
        <dbReference type="Pfam" id="PF02558"/>
    </source>
</evidence>